<protein>
    <submittedName>
        <fullName evidence="2">Uncharacterized protein</fullName>
    </submittedName>
</protein>
<evidence type="ECO:0000313" key="2">
    <source>
        <dbReference type="EMBL" id="KAL1496727.1"/>
    </source>
</evidence>
<keyword evidence="3" id="KW-1185">Reference proteome</keyword>
<proteinExistence type="predicted"/>
<gene>
    <name evidence="2" type="ORF">AB1Y20_014320</name>
</gene>
<evidence type="ECO:0000313" key="3">
    <source>
        <dbReference type="Proteomes" id="UP001515480"/>
    </source>
</evidence>
<sequence>MCLEEWQKPHPRVLGEYVAAGDQSATTVCGRSLSEGCRLALASGQAGWFVQRTTEENDGIGCTVRYAAKPKPNPRAAAIAAGLPSAERTLRRDLKEVAAQHAGKEQLRRDSNAAQQIEDVKDMEFKRKGHEDLTSRRLASSHACRE</sequence>
<feature type="compositionally biased region" description="Basic and acidic residues" evidence="1">
    <location>
        <begin position="118"/>
        <end position="135"/>
    </location>
</feature>
<name>A0AB34IEM6_PRYPA</name>
<feature type="compositionally biased region" description="Basic and acidic residues" evidence="1">
    <location>
        <begin position="98"/>
        <end position="111"/>
    </location>
</feature>
<feature type="region of interest" description="Disordered" evidence="1">
    <location>
        <begin position="98"/>
        <end position="146"/>
    </location>
</feature>
<dbReference type="Proteomes" id="UP001515480">
    <property type="component" value="Unassembled WGS sequence"/>
</dbReference>
<comment type="caution">
    <text evidence="2">The sequence shown here is derived from an EMBL/GenBank/DDBJ whole genome shotgun (WGS) entry which is preliminary data.</text>
</comment>
<dbReference type="EMBL" id="JBGBPQ010000028">
    <property type="protein sequence ID" value="KAL1496727.1"/>
    <property type="molecule type" value="Genomic_DNA"/>
</dbReference>
<evidence type="ECO:0000256" key="1">
    <source>
        <dbReference type="SAM" id="MobiDB-lite"/>
    </source>
</evidence>
<dbReference type="AlphaFoldDB" id="A0AB34IEM6"/>
<organism evidence="2 3">
    <name type="scientific">Prymnesium parvum</name>
    <name type="common">Toxic golden alga</name>
    <dbReference type="NCBI Taxonomy" id="97485"/>
    <lineage>
        <taxon>Eukaryota</taxon>
        <taxon>Haptista</taxon>
        <taxon>Haptophyta</taxon>
        <taxon>Prymnesiophyceae</taxon>
        <taxon>Prymnesiales</taxon>
        <taxon>Prymnesiaceae</taxon>
        <taxon>Prymnesium</taxon>
    </lineage>
</organism>
<accession>A0AB34IEM6</accession>
<reference evidence="2 3" key="1">
    <citation type="journal article" date="2024" name="Science">
        <title>Giant polyketide synthase enzymes in the biosynthesis of giant marine polyether toxins.</title>
        <authorList>
            <person name="Fallon T.R."/>
            <person name="Shende V.V."/>
            <person name="Wierzbicki I.H."/>
            <person name="Pendleton A.L."/>
            <person name="Watervoot N.F."/>
            <person name="Auber R.P."/>
            <person name="Gonzalez D.J."/>
            <person name="Wisecaver J.H."/>
            <person name="Moore B.S."/>
        </authorList>
    </citation>
    <scope>NUCLEOTIDE SEQUENCE [LARGE SCALE GENOMIC DNA]</scope>
    <source>
        <strain evidence="2 3">12B1</strain>
    </source>
</reference>